<evidence type="ECO:0000313" key="2">
    <source>
        <dbReference type="EMBL" id="CAD6916925.1"/>
    </source>
</evidence>
<keyword evidence="5" id="KW-1185">Reference proteome</keyword>
<reference evidence="3" key="1">
    <citation type="submission" date="2016-04" db="EMBL/GenBank/DDBJ databases">
        <authorList>
            <person name="Nguyen H.D."/>
            <person name="Kesanakurti P."/>
            <person name="Cullis J."/>
            <person name="Levesque C.A."/>
            <person name="Hambleton S."/>
        </authorList>
    </citation>
    <scope>NUCLEOTIDE SEQUENCE</scope>
    <source>
        <strain evidence="3">DAOMC 238032</strain>
    </source>
</reference>
<evidence type="ECO:0000313" key="4">
    <source>
        <dbReference type="Proteomes" id="UP000077671"/>
    </source>
</evidence>
<feature type="signal peptide" evidence="1">
    <location>
        <begin position="1"/>
        <end position="21"/>
    </location>
</feature>
<dbReference type="Proteomes" id="UP000077671">
    <property type="component" value="Unassembled WGS sequence"/>
</dbReference>
<dbReference type="AlphaFoldDB" id="A0A177VCC1"/>
<name>A0A177VCC1_9BASI</name>
<gene>
    <name evidence="3" type="ORF">A4X03_0g5696</name>
    <name evidence="2" type="ORF">JKIAZH3_G4063</name>
</gene>
<keyword evidence="1" id="KW-0732">Signal</keyword>
<protein>
    <recommendedName>
        <fullName evidence="6">Ubiquitin 3 binding protein But2 C-terminal domain-containing protein</fullName>
    </recommendedName>
</protein>
<dbReference type="Proteomes" id="UP000836402">
    <property type="component" value="Unassembled WGS sequence"/>
</dbReference>
<evidence type="ECO:0000313" key="3">
    <source>
        <dbReference type="EMBL" id="KAE8254574.1"/>
    </source>
</evidence>
<proteinExistence type="predicted"/>
<dbReference type="EMBL" id="LWDD02000947">
    <property type="protein sequence ID" value="KAE8254574.1"/>
    <property type="molecule type" value="Genomic_DNA"/>
</dbReference>
<comment type="caution">
    <text evidence="3">The sequence shown here is derived from an EMBL/GenBank/DDBJ whole genome shotgun (WGS) entry which is preliminary data.</text>
</comment>
<reference evidence="2" key="3">
    <citation type="submission" date="2020-10" db="EMBL/GenBank/DDBJ databases">
        <authorList>
            <person name="Sedaghatjoo S."/>
        </authorList>
    </citation>
    <scope>NUCLEOTIDE SEQUENCE</scope>
    <source>
        <strain evidence="2">AZH3</strain>
    </source>
</reference>
<feature type="chain" id="PRO_5044550302" description="Ubiquitin 3 binding protein But2 C-terminal domain-containing protein" evidence="1">
    <location>
        <begin position="22"/>
        <end position="217"/>
    </location>
</feature>
<evidence type="ECO:0008006" key="6">
    <source>
        <dbReference type="Google" id="ProtNLM"/>
    </source>
</evidence>
<accession>A0A177VCC1</accession>
<reference evidence="3" key="2">
    <citation type="journal article" date="2019" name="IMA Fungus">
        <title>Genome sequencing and comparison of five Tilletia species to identify candidate genes for the detection of regulated species infecting wheat.</title>
        <authorList>
            <person name="Nguyen H.D.T."/>
            <person name="Sultana T."/>
            <person name="Kesanakurti P."/>
            <person name="Hambleton S."/>
        </authorList>
    </citation>
    <scope>NUCLEOTIDE SEQUENCE</scope>
    <source>
        <strain evidence="3">DAOMC 238032</strain>
    </source>
</reference>
<sequence length="217" mass="23637">MHISKSILAVAFAAFASMSAAAPSKRYFPDDNCGAAFHVGSLIVDGPAPVNHRRASFQGAEDSQSRLELTTEYDGTYSPDYPQFAFVPCNSTNMPNGPVTNKDGSVTRFGLLHPNAHRTRCVSAEAIIQSNPQPLVSDPFCPNADGELYFQYWSLTTYTSKKGKTLNHTLGFVGYSAQDFQRKTNLLYSFTVVNLGDSSGVDLVWNATSPYTITMAL</sequence>
<evidence type="ECO:0000256" key="1">
    <source>
        <dbReference type="SAM" id="SignalP"/>
    </source>
</evidence>
<dbReference type="EMBL" id="CAJHJG010002052">
    <property type="protein sequence ID" value="CAD6916925.1"/>
    <property type="molecule type" value="Genomic_DNA"/>
</dbReference>
<evidence type="ECO:0000313" key="5">
    <source>
        <dbReference type="Proteomes" id="UP000836402"/>
    </source>
</evidence>
<organism evidence="3 4">
    <name type="scientific">Tilletia caries</name>
    <name type="common">wheat bunt fungus</name>
    <dbReference type="NCBI Taxonomy" id="13290"/>
    <lineage>
        <taxon>Eukaryota</taxon>
        <taxon>Fungi</taxon>
        <taxon>Dikarya</taxon>
        <taxon>Basidiomycota</taxon>
        <taxon>Ustilaginomycotina</taxon>
        <taxon>Exobasidiomycetes</taxon>
        <taxon>Tilletiales</taxon>
        <taxon>Tilletiaceae</taxon>
        <taxon>Tilletia</taxon>
    </lineage>
</organism>